<name>A0A557QLS2_9RHOO</name>
<comment type="caution">
    <text evidence="1">The sequence shown here is derived from an EMBL/GenBank/DDBJ whole genome shotgun (WGS) entry which is preliminary data.</text>
</comment>
<evidence type="ECO:0008006" key="3">
    <source>
        <dbReference type="Google" id="ProtNLM"/>
    </source>
</evidence>
<dbReference type="EMBL" id="VMNK01000014">
    <property type="protein sequence ID" value="TVO53856.1"/>
    <property type="molecule type" value="Genomic_DNA"/>
</dbReference>
<dbReference type="RefSeq" id="WP_144310145.1">
    <property type="nucleotide sequence ID" value="NZ_VMNK01000014.1"/>
</dbReference>
<organism evidence="1 2">
    <name type="scientific">Denitromonas halophila</name>
    <dbReference type="NCBI Taxonomy" id="1629404"/>
    <lineage>
        <taxon>Bacteria</taxon>
        <taxon>Pseudomonadati</taxon>
        <taxon>Pseudomonadota</taxon>
        <taxon>Betaproteobacteria</taxon>
        <taxon>Rhodocyclales</taxon>
        <taxon>Zoogloeaceae</taxon>
        <taxon>Denitromonas</taxon>
    </lineage>
</organism>
<dbReference type="Proteomes" id="UP000319502">
    <property type="component" value="Unassembled WGS sequence"/>
</dbReference>
<keyword evidence="2" id="KW-1185">Reference proteome</keyword>
<evidence type="ECO:0000313" key="1">
    <source>
        <dbReference type="EMBL" id="TVO53856.1"/>
    </source>
</evidence>
<accession>A0A557QLS2</accession>
<protein>
    <recommendedName>
        <fullName evidence="3">Phage tail protein</fullName>
    </recommendedName>
</protein>
<sequence>MAAFKGAGIVYIAPYASAATFSARNFRDTGNNSVVQDAFTEDKQEQTNYRTPAGGVYASISRISGFTLQIDMHDFTADNLALALWGTSAADLTTAVTDEAHTLHAGGVVVLDRICDDTQTVVITAGATTVLSADYTVSGSAITFASTLTTGGVSDGDAILIDYTAKAENIIQALTDSSPTVSVFFDGVNAVDSKKMQRRYYKVKVGAPAGVDSISESFATLSLPCTVEADTTVVGTGLSQYVAIRQEQ</sequence>
<evidence type="ECO:0000313" key="2">
    <source>
        <dbReference type="Proteomes" id="UP000319502"/>
    </source>
</evidence>
<dbReference type="AlphaFoldDB" id="A0A557QLS2"/>
<proteinExistence type="predicted"/>
<reference evidence="1 2" key="1">
    <citation type="submission" date="2019-07" db="EMBL/GenBank/DDBJ databases">
        <title>The pathways for chlorine oxyanion respiration interact through the shared metabolite chlorate.</title>
        <authorList>
            <person name="Barnum T.P."/>
            <person name="Cheng Y."/>
            <person name="Hill K.A."/>
            <person name="Lucas L.N."/>
            <person name="Carlson H.K."/>
            <person name="Coates J.D."/>
        </authorList>
    </citation>
    <scope>NUCLEOTIDE SEQUENCE [LARGE SCALE GENOMIC DNA]</scope>
    <source>
        <strain evidence="1 2">SFB-3</strain>
    </source>
</reference>
<gene>
    <name evidence="1" type="ORF">FHP91_13750</name>
</gene>